<dbReference type="EMBL" id="BPLR01020560">
    <property type="protein sequence ID" value="GIX79986.1"/>
    <property type="molecule type" value="Genomic_DNA"/>
</dbReference>
<protein>
    <submittedName>
        <fullName evidence="1">Uncharacterized protein</fullName>
    </submittedName>
</protein>
<keyword evidence="2" id="KW-1185">Reference proteome</keyword>
<dbReference type="Proteomes" id="UP001054945">
    <property type="component" value="Unassembled WGS sequence"/>
</dbReference>
<comment type="caution">
    <text evidence="1">The sequence shown here is derived from an EMBL/GenBank/DDBJ whole genome shotgun (WGS) entry which is preliminary data.</text>
</comment>
<gene>
    <name evidence="1" type="ORF">CEXT_648571</name>
</gene>
<evidence type="ECO:0000313" key="2">
    <source>
        <dbReference type="Proteomes" id="UP001054945"/>
    </source>
</evidence>
<organism evidence="1 2">
    <name type="scientific">Caerostris extrusa</name>
    <name type="common">Bark spider</name>
    <name type="synonym">Caerostris bankana</name>
    <dbReference type="NCBI Taxonomy" id="172846"/>
    <lineage>
        <taxon>Eukaryota</taxon>
        <taxon>Metazoa</taxon>
        <taxon>Ecdysozoa</taxon>
        <taxon>Arthropoda</taxon>
        <taxon>Chelicerata</taxon>
        <taxon>Arachnida</taxon>
        <taxon>Araneae</taxon>
        <taxon>Araneomorphae</taxon>
        <taxon>Entelegynae</taxon>
        <taxon>Araneoidea</taxon>
        <taxon>Araneidae</taxon>
        <taxon>Caerostris</taxon>
    </lineage>
</organism>
<evidence type="ECO:0000313" key="1">
    <source>
        <dbReference type="EMBL" id="GIX79986.1"/>
    </source>
</evidence>
<reference evidence="1 2" key="1">
    <citation type="submission" date="2021-06" db="EMBL/GenBank/DDBJ databases">
        <title>Caerostris extrusa draft genome.</title>
        <authorList>
            <person name="Kono N."/>
            <person name="Arakawa K."/>
        </authorList>
    </citation>
    <scope>NUCLEOTIDE SEQUENCE [LARGE SCALE GENOMIC DNA]</scope>
</reference>
<proteinExistence type="predicted"/>
<accession>A0AAV4N7K2</accession>
<name>A0AAV4N7K2_CAEEX</name>
<dbReference type="AlphaFoldDB" id="A0AAV4N7K2"/>
<sequence length="90" mass="10149">MHTLKIVIRATRRTKEQNASLHFQSEKKFEKRKSVISSANEIKMSSLDWTTMASYPTLPSNVYVDSFHATGEGGSVGWGVVRWMNGSPIF</sequence>